<feature type="domain" description="SAF" evidence="2">
    <location>
        <begin position="44"/>
        <end position="113"/>
    </location>
</feature>
<keyword evidence="4" id="KW-1185">Reference proteome</keyword>
<feature type="region of interest" description="Disordered" evidence="1">
    <location>
        <begin position="266"/>
        <end position="292"/>
    </location>
</feature>
<dbReference type="InterPro" id="IPR013974">
    <property type="entry name" value="SAF"/>
</dbReference>
<dbReference type="EMBL" id="LWQU01000152">
    <property type="protein sequence ID" value="OAN48925.1"/>
    <property type="molecule type" value="Genomic_DNA"/>
</dbReference>
<dbReference type="RefSeq" id="WP_068502011.1">
    <property type="nucleotide sequence ID" value="NZ_LWQU01000152.1"/>
</dbReference>
<dbReference type="InterPro" id="IPR017592">
    <property type="entry name" value="Pilus_assmbl_Flp-typ_CpaB"/>
</dbReference>
<gene>
    <name evidence="3" type="ORF">A6A05_02775</name>
</gene>
<protein>
    <recommendedName>
        <fullName evidence="2">SAF domain-containing protein</fullName>
    </recommendedName>
</protein>
<evidence type="ECO:0000256" key="1">
    <source>
        <dbReference type="SAM" id="MobiDB-lite"/>
    </source>
</evidence>
<proteinExistence type="predicted"/>
<dbReference type="Pfam" id="PF08666">
    <property type="entry name" value="SAF"/>
    <property type="match status" value="1"/>
</dbReference>
<dbReference type="SMART" id="SM00858">
    <property type="entry name" value="SAF"/>
    <property type="match status" value="1"/>
</dbReference>
<dbReference type="OrthoDB" id="163768at2"/>
<name>A0A178MLJ9_9PROT</name>
<reference evidence="3 4" key="1">
    <citation type="submission" date="2016-04" db="EMBL/GenBank/DDBJ databases">
        <title>Draft genome sequence of freshwater magnetotactic bacteria Magnetospirillum marisnigri SP-1 and Magnetospirillum moscoviense BB-1.</title>
        <authorList>
            <person name="Koziaeva V."/>
            <person name="Dziuba M.V."/>
            <person name="Ivanov T.M."/>
            <person name="Kuznetsov B."/>
            <person name="Grouzdev D.S."/>
        </authorList>
    </citation>
    <scope>NUCLEOTIDE SEQUENCE [LARGE SCALE GENOMIC DNA]</scope>
    <source>
        <strain evidence="3 4">BB-1</strain>
    </source>
</reference>
<dbReference type="Pfam" id="PF16976">
    <property type="entry name" value="RcpC"/>
    <property type="match status" value="1"/>
</dbReference>
<dbReference type="AlphaFoldDB" id="A0A178MLJ9"/>
<dbReference type="Proteomes" id="UP000078543">
    <property type="component" value="Unassembled WGS sequence"/>
</dbReference>
<sequence>MRPVTLFLVVFALAVAGLTAFLAKRFLDQNNRPVAAERVLEPAKSVLVAARDVVAGTALASADVKWQSWPVDGDDTRFLVKAEGSADPLAAAIGQHVRRPLAAGEPIRRELLFKPGQAGVMAGMLTPGARAVAISIGANNAASGFILPGDRVDVVLTADLSRLTGATQPQPGIAAKFAAETILTDIRVLAIDQAVKPGQATDTALVGKIALLEVTPDQAEQLATAGMMGALSLSLRSLAVAQESAPATGRHYTSDTSLSKALSAYAGGRPQQSGGGSGIRVNRGGKLSVEGN</sequence>
<comment type="caution">
    <text evidence="3">The sequence shown here is derived from an EMBL/GenBank/DDBJ whole genome shotgun (WGS) entry which is preliminary data.</text>
</comment>
<dbReference type="STRING" id="1437059.A6A05_02775"/>
<evidence type="ECO:0000313" key="4">
    <source>
        <dbReference type="Proteomes" id="UP000078543"/>
    </source>
</evidence>
<evidence type="ECO:0000259" key="2">
    <source>
        <dbReference type="SMART" id="SM00858"/>
    </source>
</evidence>
<evidence type="ECO:0000313" key="3">
    <source>
        <dbReference type="EMBL" id="OAN48925.1"/>
    </source>
</evidence>
<accession>A0A178MLJ9</accession>
<dbReference type="NCBIfam" id="TIGR03177">
    <property type="entry name" value="pilus_cpaB"/>
    <property type="match status" value="1"/>
</dbReference>
<organism evidence="3 4">
    <name type="scientific">Magnetospirillum moscoviense</name>
    <dbReference type="NCBI Taxonomy" id="1437059"/>
    <lineage>
        <taxon>Bacteria</taxon>
        <taxon>Pseudomonadati</taxon>
        <taxon>Pseudomonadota</taxon>
        <taxon>Alphaproteobacteria</taxon>
        <taxon>Rhodospirillales</taxon>
        <taxon>Rhodospirillaceae</taxon>
        <taxon>Magnetospirillum</taxon>
    </lineage>
</organism>
<dbReference type="InterPro" id="IPR031571">
    <property type="entry name" value="RcpC_dom"/>
</dbReference>
<dbReference type="CDD" id="cd11614">
    <property type="entry name" value="SAF_CpaB_FlgA_like"/>
    <property type="match status" value="1"/>
</dbReference>